<dbReference type="InterPro" id="IPR037208">
    <property type="entry name" value="Spo0E-like_sf"/>
</dbReference>
<accession>A0ABN0Z8Z8</accession>
<organism evidence="1 2">
    <name type="scientific">Lentibacillus halophilus</name>
    <dbReference type="NCBI Taxonomy" id="295065"/>
    <lineage>
        <taxon>Bacteria</taxon>
        <taxon>Bacillati</taxon>
        <taxon>Bacillota</taxon>
        <taxon>Bacilli</taxon>
        <taxon>Bacillales</taxon>
        <taxon>Bacillaceae</taxon>
        <taxon>Lentibacillus</taxon>
    </lineage>
</organism>
<dbReference type="InterPro" id="IPR018540">
    <property type="entry name" value="Spo0E-like"/>
</dbReference>
<protein>
    <recommendedName>
        <fullName evidence="3">Spo0E like sporulation regulatory protein</fullName>
    </recommendedName>
</protein>
<gene>
    <name evidence="1" type="ORF">GCM10008983_14440</name>
</gene>
<evidence type="ECO:0000313" key="1">
    <source>
        <dbReference type="EMBL" id="GAA0438666.1"/>
    </source>
</evidence>
<sequence>MRYIEKLLQDIETTREQMYRAYKNDPTSPDMLALSRTLDELLNEFNRYLR</sequence>
<evidence type="ECO:0000313" key="2">
    <source>
        <dbReference type="Proteomes" id="UP001501459"/>
    </source>
</evidence>
<keyword evidence="2" id="KW-1185">Reference proteome</keyword>
<dbReference type="SUPFAM" id="SSF140500">
    <property type="entry name" value="BAS1536-like"/>
    <property type="match status" value="1"/>
</dbReference>
<comment type="caution">
    <text evidence="1">The sequence shown here is derived from an EMBL/GenBank/DDBJ whole genome shotgun (WGS) entry which is preliminary data.</text>
</comment>
<dbReference type="RefSeq" id="WP_343752098.1">
    <property type="nucleotide sequence ID" value="NZ_BAAADM010000038.1"/>
</dbReference>
<evidence type="ECO:0008006" key="3">
    <source>
        <dbReference type="Google" id="ProtNLM"/>
    </source>
</evidence>
<reference evidence="1 2" key="1">
    <citation type="journal article" date="2019" name="Int. J. Syst. Evol. Microbiol.">
        <title>The Global Catalogue of Microorganisms (GCM) 10K type strain sequencing project: providing services to taxonomists for standard genome sequencing and annotation.</title>
        <authorList>
            <consortium name="The Broad Institute Genomics Platform"/>
            <consortium name="The Broad Institute Genome Sequencing Center for Infectious Disease"/>
            <person name="Wu L."/>
            <person name="Ma J."/>
        </authorList>
    </citation>
    <scope>NUCLEOTIDE SEQUENCE [LARGE SCALE GENOMIC DNA]</scope>
    <source>
        <strain evidence="1 2">JCM 12149</strain>
    </source>
</reference>
<name>A0ABN0Z8Z8_9BACI</name>
<proteinExistence type="predicted"/>
<dbReference type="Proteomes" id="UP001501459">
    <property type="component" value="Unassembled WGS sequence"/>
</dbReference>
<dbReference type="Gene3D" id="4.10.280.10">
    <property type="entry name" value="Helix-loop-helix DNA-binding domain"/>
    <property type="match status" value="1"/>
</dbReference>
<dbReference type="EMBL" id="BAAADM010000038">
    <property type="protein sequence ID" value="GAA0438666.1"/>
    <property type="molecule type" value="Genomic_DNA"/>
</dbReference>
<dbReference type="InterPro" id="IPR036638">
    <property type="entry name" value="HLH_DNA-bd_sf"/>
</dbReference>
<dbReference type="Pfam" id="PF09388">
    <property type="entry name" value="SpoOE-like"/>
    <property type="match status" value="1"/>
</dbReference>